<dbReference type="PROSITE" id="PS00211">
    <property type="entry name" value="ABC_TRANSPORTER_1"/>
    <property type="match status" value="2"/>
</dbReference>
<evidence type="ECO:0000313" key="15">
    <source>
        <dbReference type="Proteomes" id="UP000242972"/>
    </source>
</evidence>
<dbReference type="GO" id="GO:0016887">
    <property type="term" value="F:ATP hydrolysis activity"/>
    <property type="evidence" value="ECO:0007669"/>
    <property type="project" value="InterPro"/>
</dbReference>
<dbReference type="Gene3D" id="3.40.50.300">
    <property type="entry name" value="P-loop containing nucleotide triphosphate hydrolases"/>
    <property type="match status" value="2"/>
</dbReference>
<evidence type="ECO:0000256" key="7">
    <source>
        <dbReference type="ARBA" id="ARBA00022741"/>
    </source>
</evidence>
<name>A0A2T2XIQ8_9FIRM</name>
<feature type="domain" description="ABC transporter" evidence="13">
    <location>
        <begin position="41"/>
        <end position="274"/>
    </location>
</feature>
<accession>A0A2T2XIQ8</accession>
<dbReference type="Proteomes" id="UP000242972">
    <property type="component" value="Unassembled WGS sequence"/>
</dbReference>
<dbReference type="SUPFAM" id="SSF52540">
    <property type="entry name" value="P-loop containing nucleoside triphosphate hydrolases"/>
    <property type="match status" value="2"/>
</dbReference>
<evidence type="ECO:0000256" key="12">
    <source>
        <dbReference type="SAM" id="Phobius"/>
    </source>
</evidence>
<evidence type="ECO:0000256" key="8">
    <source>
        <dbReference type="ARBA" id="ARBA00022840"/>
    </source>
</evidence>
<evidence type="ECO:0000256" key="11">
    <source>
        <dbReference type="ARBA" id="ARBA00023136"/>
    </source>
</evidence>
<keyword evidence="5" id="KW-1003">Cell membrane</keyword>
<evidence type="ECO:0000256" key="2">
    <source>
        <dbReference type="ARBA" id="ARBA00004202"/>
    </source>
</evidence>
<keyword evidence="11 12" id="KW-0472">Membrane</keyword>
<protein>
    <submittedName>
        <fullName evidence="14">ABC transporter ATP-binding protein</fullName>
    </submittedName>
</protein>
<organism evidence="14 15">
    <name type="scientific">Sulfobacillus benefaciens</name>
    <dbReference type="NCBI Taxonomy" id="453960"/>
    <lineage>
        <taxon>Bacteria</taxon>
        <taxon>Bacillati</taxon>
        <taxon>Bacillota</taxon>
        <taxon>Clostridia</taxon>
        <taxon>Eubacteriales</taxon>
        <taxon>Clostridiales Family XVII. Incertae Sedis</taxon>
        <taxon>Sulfobacillus</taxon>
    </lineage>
</organism>
<dbReference type="InterPro" id="IPR017871">
    <property type="entry name" value="ABC_transporter-like_CS"/>
</dbReference>
<dbReference type="InterPro" id="IPR003339">
    <property type="entry name" value="ABC/ECF_trnsptr_transmembrane"/>
</dbReference>
<feature type="transmembrane region" description="Helical" evidence="12">
    <location>
        <begin position="602"/>
        <end position="624"/>
    </location>
</feature>
<feature type="transmembrane region" description="Helical" evidence="12">
    <location>
        <begin position="669"/>
        <end position="688"/>
    </location>
</feature>
<dbReference type="Pfam" id="PF00005">
    <property type="entry name" value="ABC_tran"/>
    <property type="match status" value="2"/>
</dbReference>
<feature type="transmembrane region" description="Helical" evidence="12">
    <location>
        <begin position="800"/>
        <end position="817"/>
    </location>
</feature>
<evidence type="ECO:0000256" key="10">
    <source>
        <dbReference type="ARBA" id="ARBA00022989"/>
    </source>
</evidence>
<comment type="similarity">
    <text evidence="3">Belongs to the ABC transporter superfamily.</text>
</comment>
<comment type="subcellular location">
    <subcellularLocation>
        <location evidence="2">Cell membrane</location>
        <topology evidence="2">Peripheral membrane protein</topology>
    </subcellularLocation>
    <subcellularLocation>
        <location evidence="1">Membrane</location>
        <topology evidence="1">Multi-pass membrane protein</topology>
    </subcellularLocation>
</comment>
<dbReference type="GO" id="GO:0005524">
    <property type="term" value="F:ATP binding"/>
    <property type="evidence" value="ECO:0007669"/>
    <property type="project" value="UniProtKB-KW"/>
</dbReference>
<evidence type="ECO:0000256" key="5">
    <source>
        <dbReference type="ARBA" id="ARBA00022475"/>
    </source>
</evidence>
<keyword evidence="9" id="KW-1278">Translocase</keyword>
<dbReference type="PROSITE" id="PS50893">
    <property type="entry name" value="ABC_TRANSPORTER_2"/>
    <property type="match status" value="2"/>
</dbReference>
<keyword evidence="8 14" id="KW-0067">ATP-binding</keyword>
<dbReference type="PANTHER" id="PTHR43553:SF24">
    <property type="entry name" value="ENERGY-COUPLING FACTOR TRANSPORTER ATP-BINDING PROTEIN ECFA1"/>
    <property type="match status" value="1"/>
</dbReference>
<comment type="caution">
    <text evidence="14">The sequence shown here is derived from an EMBL/GenBank/DDBJ whole genome shotgun (WGS) entry which is preliminary data.</text>
</comment>
<feature type="domain" description="ABC transporter" evidence="13">
    <location>
        <begin position="304"/>
        <end position="539"/>
    </location>
</feature>
<dbReference type="PANTHER" id="PTHR43553">
    <property type="entry name" value="HEAVY METAL TRANSPORTER"/>
    <property type="match status" value="1"/>
</dbReference>
<evidence type="ECO:0000259" key="13">
    <source>
        <dbReference type="PROSITE" id="PS50893"/>
    </source>
</evidence>
<evidence type="ECO:0000313" key="14">
    <source>
        <dbReference type="EMBL" id="PSR34364.1"/>
    </source>
</evidence>
<evidence type="ECO:0000256" key="1">
    <source>
        <dbReference type="ARBA" id="ARBA00004141"/>
    </source>
</evidence>
<evidence type="ECO:0000256" key="9">
    <source>
        <dbReference type="ARBA" id="ARBA00022967"/>
    </source>
</evidence>
<dbReference type="InterPro" id="IPR050095">
    <property type="entry name" value="ECF_ABC_transporter_ATP-bd"/>
</dbReference>
<dbReference type="Pfam" id="PF02361">
    <property type="entry name" value="CbiQ"/>
    <property type="match status" value="1"/>
</dbReference>
<dbReference type="CDD" id="cd03225">
    <property type="entry name" value="ABC_cobalt_CbiO_domain1"/>
    <property type="match status" value="2"/>
</dbReference>
<dbReference type="GO" id="GO:0043190">
    <property type="term" value="C:ATP-binding cassette (ABC) transporter complex"/>
    <property type="evidence" value="ECO:0007669"/>
    <property type="project" value="TreeGrafter"/>
</dbReference>
<evidence type="ECO:0000256" key="4">
    <source>
        <dbReference type="ARBA" id="ARBA00022448"/>
    </source>
</evidence>
<sequence>MGGGCRKTYRRAPKFRHFATHWQGVMSVTETTQLAAPEPWVEVCQLTVTYPGQDTPALRNIDFSLFEGEAVLVIGPSGSGKSTLAMVLAGLIPESVEATITGQIRHAPILQQPGAIGYVFQDPEAQFCQLTVGQEIAFGLENIGCQPSEMPTRIKNALDTAGLAIDTQAPNYALSGGMKQKLALAADLAMDPKFLIFDEPTANLDPEATSQVFAEIGRLIRSGRTVLIIEHKFEALLDIVPHLVIIDRLGQIRDTGPTRDVIRREWDWMMAEGLIPEGLSTGFGRENLIRQRGAGAVHSEKPILQAKDVSYTYVSKRLEKRLKKQGRSPSYALRRVSLDICGGELVAIVGPNGSGKSTLLNLLAGLSKPTQGVITLPPAQPGMIVPVAFGFQNPEHQFIFERVADELANRFVDLDIPDDVQSLLQDFALQGQAEQSPFALSQGQKRRLSVAVMMRDPHLAYLLDEPTFGQDARTEQYIMTRLAALKEQGKAVVLTTHDMDLVWRYATRVVVLVSGQVIFDGPPQDLFYRTDIMSQAHLLVASDSTNPDDEGIETPKLGHRFIEVDRRQAQSPIGRLNPGWKLVTTILAMGIAMFARNINQGIALGLIPLVLLWAGAWLTPWQIIKRMSPFVIFFALYTWTLTAYSRVGPHTPTFWFLWYRLSWVGLDNGLVLAFRMLASVAFGILYVSTTDVTQLVVSLTQNFRVPPRFSYGTLAGIRVFPLFEEEWRKIRQARALRGKDIRRSRVTRIVTYALPLMTQAIRIGERVAVAMESRGFKGLAAESAGARTYYFDTPVTVWDFVYLAFVVILSLGILIWIR</sequence>
<keyword evidence="10 12" id="KW-1133">Transmembrane helix</keyword>
<evidence type="ECO:0000256" key="6">
    <source>
        <dbReference type="ARBA" id="ARBA00022692"/>
    </source>
</evidence>
<keyword evidence="4" id="KW-0813">Transport</keyword>
<evidence type="ECO:0000256" key="3">
    <source>
        <dbReference type="ARBA" id="ARBA00005417"/>
    </source>
</evidence>
<reference evidence="14 15" key="1">
    <citation type="journal article" date="2014" name="BMC Genomics">
        <title>Comparison of environmental and isolate Sulfobacillus genomes reveals diverse carbon, sulfur, nitrogen, and hydrogen metabolisms.</title>
        <authorList>
            <person name="Justice N.B."/>
            <person name="Norman A."/>
            <person name="Brown C.T."/>
            <person name="Singh A."/>
            <person name="Thomas B.C."/>
            <person name="Banfield J.F."/>
        </authorList>
    </citation>
    <scope>NUCLEOTIDE SEQUENCE [LARGE SCALE GENOMIC DNA]</scope>
    <source>
        <strain evidence="14">AMDSBA4</strain>
    </source>
</reference>
<keyword evidence="7" id="KW-0547">Nucleotide-binding</keyword>
<dbReference type="InterPro" id="IPR003439">
    <property type="entry name" value="ABC_transporter-like_ATP-bd"/>
</dbReference>
<dbReference type="EMBL" id="PXYW01000009">
    <property type="protein sequence ID" value="PSR34364.1"/>
    <property type="molecule type" value="Genomic_DNA"/>
</dbReference>
<dbReference type="SMART" id="SM00382">
    <property type="entry name" value="AAA"/>
    <property type="match status" value="2"/>
</dbReference>
<dbReference type="CDD" id="cd16914">
    <property type="entry name" value="EcfT"/>
    <property type="match status" value="1"/>
</dbReference>
<feature type="transmembrane region" description="Helical" evidence="12">
    <location>
        <begin position="630"/>
        <end position="648"/>
    </location>
</feature>
<dbReference type="InterPro" id="IPR027417">
    <property type="entry name" value="P-loop_NTPase"/>
</dbReference>
<dbReference type="GO" id="GO:0042626">
    <property type="term" value="F:ATPase-coupled transmembrane transporter activity"/>
    <property type="evidence" value="ECO:0007669"/>
    <property type="project" value="TreeGrafter"/>
</dbReference>
<dbReference type="InterPro" id="IPR003593">
    <property type="entry name" value="AAA+_ATPase"/>
</dbReference>
<gene>
    <name evidence="14" type="ORF">C7B46_05450</name>
</gene>
<proteinExistence type="inferred from homology"/>
<dbReference type="InterPro" id="IPR015856">
    <property type="entry name" value="ABC_transpr_CbiO/EcfA_su"/>
</dbReference>
<feature type="transmembrane region" description="Helical" evidence="12">
    <location>
        <begin position="578"/>
        <end position="595"/>
    </location>
</feature>
<dbReference type="AlphaFoldDB" id="A0A2T2XIQ8"/>
<keyword evidence="6 12" id="KW-0812">Transmembrane</keyword>